<reference evidence="2" key="1">
    <citation type="journal article" date="2015" name="Nature">
        <title>Complex archaea that bridge the gap between prokaryotes and eukaryotes.</title>
        <authorList>
            <person name="Spang A."/>
            <person name="Saw J.H."/>
            <person name="Jorgensen S.L."/>
            <person name="Zaremba-Niedzwiedzka K."/>
            <person name="Martijn J."/>
            <person name="Lind A.E."/>
            <person name="van Eijk R."/>
            <person name="Schleper C."/>
            <person name="Guy L."/>
            <person name="Ettema T.J."/>
        </authorList>
    </citation>
    <scope>NUCLEOTIDE SEQUENCE</scope>
</reference>
<gene>
    <name evidence="2" type="ORF">LCGC14_2854070</name>
</gene>
<proteinExistence type="predicted"/>
<dbReference type="EMBL" id="LAZR01054977">
    <property type="protein sequence ID" value="KKK77392.1"/>
    <property type="molecule type" value="Genomic_DNA"/>
</dbReference>
<dbReference type="Gene3D" id="3.40.50.720">
    <property type="entry name" value="NAD(P)-binding Rossmann-like Domain"/>
    <property type="match status" value="1"/>
</dbReference>
<evidence type="ECO:0000259" key="1">
    <source>
        <dbReference type="Pfam" id="PF01370"/>
    </source>
</evidence>
<dbReference type="Pfam" id="PF01370">
    <property type="entry name" value="Epimerase"/>
    <property type="match status" value="1"/>
</dbReference>
<dbReference type="SUPFAM" id="SSF51735">
    <property type="entry name" value="NAD(P)-binding Rossmann-fold domains"/>
    <property type="match status" value="1"/>
</dbReference>
<organism evidence="2">
    <name type="scientific">marine sediment metagenome</name>
    <dbReference type="NCBI Taxonomy" id="412755"/>
    <lineage>
        <taxon>unclassified sequences</taxon>
        <taxon>metagenomes</taxon>
        <taxon>ecological metagenomes</taxon>
    </lineage>
</organism>
<dbReference type="PANTHER" id="PTHR43238">
    <property type="entry name" value="GDP-L-FUCOSE SYNTHASE"/>
    <property type="match status" value="1"/>
</dbReference>
<comment type="caution">
    <text evidence="2">The sequence shown here is derived from an EMBL/GenBank/DDBJ whole genome shotgun (WGS) entry which is preliminary data.</text>
</comment>
<dbReference type="InterPro" id="IPR001509">
    <property type="entry name" value="Epimerase_deHydtase"/>
</dbReference>
<dbReference type="GO" id="GO:0050577">
    <property type="term" value="F:GDP-L-fucose synthase activity"/>
    <property type="evidence" value="ECO:0007669"/>
    <property type="project" value="TreeGrafter"/>
</dbReference>
<dbReference type="InterPro" id="IPR036291">
    <property type="entry name" value="NAD(P)-bd_dom_sf"/>
</dbReference>
<accession>A0A0F8Y7J8</accession>
<dbReference type="Gene3D" id="3.90.25.10">
    <property type="entry name" value="UDP-galactose 4-epimerase, domain 1"/>
    <property type="match status" value="1"/>
</dbReference>
<feature type="domain" description="NAD-dependent epimerase/dehydratase" evidence="1">
    <location>
        <begin position="3"/>
        <end position="229"/>
    </location>
</feature>
<sequence length="266" mass="30484">MKILLTGASGFLGKFLQKKLTDLGNEVVGINSKTNDLTKENALDEFNNLKFDQIFHLAAWTQAGDFCLLHPAEQWIINQKMNTNILSWWHKFQPGAKMIAMGTSCSYDPDLSHIEENYLKGKPIDSLFTYAMTKRMLLTGLIALNQQYGLNYLYFIPSTLYGPEYHLDGRQMHFIFDLIRKIIRGSLYDEKVTLWGDGFQKRELVHIDDFIDIMLMLVESQSNTLINIGSGKDFSIREFASKISNIVGYDENKIFYDTSKYVGAKS</sequence>
<name>A0A0F8Y7J8_9ZZZZ</name>
<dbReference type="AlphaFoldDB" id="A0A0F8Y7J8"/>
<protein>
    <recommendedName>
        <fullName evidence="1">NAD-dependent epimerase/dehydratase domain-containing protein</fullName>
    </recommendedName>
</protein>
<feature type="non-terminal residue" evidence="2">
    <location>
        <position position="266"/>
    </location>
</feature>
<dbReference type="PANTHER" id="PTHR43238:SF1">
    <property type="entry name" value="GDP-L-FUCOSE SYNTHASE"/>
    <property type="match status" value="1"/>
</dbReference>
<evidence type="ECO:0000313" key="2">
    <source>
        <dbReference type="EMBL" id="KKK77392.1"/>
    </source>
</evidence>